<dbReference type="InterPro" id="IPR002347">
    <property type="entry name" value="SDR_fam"/>
</dbReference>
<dbReference type="Proteomes" id="UP000460272">
    <property type="component" value="Unassembled WGS sequence"/>
</dbReference>
<gene>
    <name evidence="4" type="ORF">EAS64_26885</name>
</gene>
<evidence type="ECO:0000256" key="2">
    <source>
        <dbReference type="ARBA" id="ARBA00023002"/>
    </source>
</evidence>
<organism evidence="4 5">
    <name type="scientific">Trebonia kvetii</name>
    <dbReference type="NCBI Taxonomy" id="2480626"/>
    <lineage>
        <taxon>Bacteria</taxon>
        <taxon>Bacillati</taxon>
        <taxon>Actinomycetota</taxon>
        <taxon>Actinomycetes</taxon>
        <taxon>Streptosporangiales</taxon>
        <taxon>Treboniaceae</taxon>
        <taxon>Trebonia</taxon>
    </lineage>
</organism>
<accession>A0A6P2BW08</accession>
<keyword evidence="2" id="KW-0560">Oxidoreductase</keyword>
<dbReference type="EMBL" id="RPFW01000005">
    <property type="protein sequence ID" value="TVZ02426.1"/>
    <property type="molecule type" value="Genomic_DNA"/>
</dbReference>
<dbReference type="Pfam" id="PF00106">
    <property type="entry name" value="adh_short"/>
    <property type="match status" value="1"/>
</dbReference>
<dbReference type="AlphaFoldDB" id="A0A6P2BW08"/>
<dbReference type="PANTHER" id="PTHR42760:SF133">
    <property type="entry name" value="3-OXOACYL-[ACYL-CARRIER-PROTEIN] REDUCTASE"/>
    <property type="match status" value="1"/>
</dbReference>
<dbReference type="Gene3D" id="3.40.50.720">
    <property type="entry name" value="NAD(P)-binding Rossmann-like Domain"/>
    <property type="match status" value="1"/>
</dbReference>
<sequence length="313" mass="32910">MGKPGWNWPSSCARTTAAWPSADSPSSRLARTAVQTGTNERPGLPIALVIGGGGMGMSTARRLGQSHRVVLASQSAGKNADREAALREDGIDAVAVQFDVTDAGSVAGLAEFVAQRGQLRTLAHVAGLSPSMGDWHQIFGVNLIGTALMERACLELAVQGTAAVFVSSSAGHLFEYPAADIVAVLDDPLAPGFFDRLDEVIAKEEQTSLQAYRLSKWALNRMCRRRAGAWGAKGARIVSMSPGPIATPMGAKELDGPSREVKLNLMQQLPIAREGTMVETADAIEFLASDRASYITGTDLLVDGGIVAATRPA</sequence>
<evidence type="ECO:0000313" key="5">
    <source>
        <dbReference type="Proteomes" id="UP000460272"/>
    </source>
</evidence>
<dbReference type="SUPFAM" id="SSF51735">
    <property type="entry name" value="NAD(P)-binding Rossmann-fold domains"/>
    <property type="match status" value="1"/>
</dbReference>
<dbReference type="PRINTS" id="PR00081">
    <property type="entry name" value="GDHRDH"/>
</dbReference>
<comment type="caution">
    <text evidence="4">The sequence shown here is derived from an EMBL/GenBank/DDBJ whole genome shotgun (WGS) entry which is preliminary data.</text>
</comment>
<protein>
    <submittedName>
        <fullName evidence="4">SDR family oxidoreductase</fullName>
    </submittedName>
</protein>
<feature type="compositionally biased region" description="Polar residues" evidence="3">
    <location>
        <begin position="23"/>
        <end position="37"/>
    </location>
</feature>
<evidence type="ECO:0000256" key="3">
    <source>
        <dbReference type="SAM" id="MobiDB-lite"/>
    </source>
</evidence>
<evidence type="ECO:0000256" key="1">
    <source>
        <dbReference type="ARBA" id="ARBA00006484"/>
    </source>
</evidence>
<keyword evidence="5" id="KW-1185">Reference proteome</keyword>
<feature type="region of interest" description="Disordered" evidence="3">
    <location>
        <begin position="1"/>
        <end position="37"/>
    </location>
</feature>
<name>A0A6P2BW08_9ACTN</name>
<dbReference type="InterPro" id="IPR036291">
    <property type="entry name" value="NAD(P)-bd_dom_sf"/>
</dbReference>
<dbReference type="GO" id="GO:0016616">
    <property type="term" value="F:oxidoreductase activity, acting on the CH-OH group of donors, NAD or NADP as acceptor"/>
    <property type="evidence" value="ECO:0007669"/>
    <property type="project" value="TreeGrafter"/>
</dbReference>
<evidence type="ECO:0000313" key="4">
    <source>
        <dbReference type="EMBL" id="TVZ02426.1"/>
    </source>
</evidence>
<dbReference type="PANTHER" id="PTHR42760">
    <property type="entry name" value="SHORT-CHAIN DEHYDROGENASES/REDUCTASES FAMILY MEMBER"/>
    <property type="match status" value="1"/>
</dbReference>
<proteinExistence type="inferred from homology"/>
<dbReference type="OrthoDB" id="9803333at2"/>
<reference evidence="4 5" key="1">
    <citation type="submission" date="2018-11" db="EMBL/GenBank/DDBJ databases">
        <title>Trebonia kvetii gen.nov., sp.nov., a novel acidophilic actinobacterium, and proposal of the new actinobacterial family Treboniaceae fam. nov.</title>
        <authorList>
            <person name="Rapoport D."/>
            <person name="Sagova-Mareckova M."/>
            <person name="Sedlacek I."/>
            <person name="Provaznik J."/>
            <person name="Kralova S."/>
            <person name="Pavlinic D."/>
            <person name="Benes V."/>
            <person name="Kopecky J."/>
        </authorList>
    </citation>
    <scope>NUCLEOTIDE SEQUENCE [LARGE SCALE GENOMIC DNA]</scope>
    <source>
        <strain evidence="4 5">15Tr583</strain>
    </source>
</reference>
<comment type="similarity">
    <text evidence="1">Belongs to the short-chain dehydrogenases/reductases (SDR) family.</text>
</comment>
<dbReference type="Pfam" id="PF13561">
    <property type="entry name" value="adh_short_C2"/>
    <property type="match status" value="1"/>
</dbReference>
<dbReference type="CDD" id="cd05233">
    <property type="entry name" value="SDR_c"/>
    <property type="match status" value="1"/>
</dbReference>